<proteinExistence type="predicted"/>
<accession>A0A4V3Z517</accession>
<evidence type="ECO:0000313" key="2">
    <source>
        <dbReference type="Proteomes" id="UP000305233"/>
    </source>
</evidence>
<sequence length="200" mass="21770">MQHPHEPRANIPPSGPPTARPSENTSTSESASPPVATPETILTADGLLPTDEPVLWKERLYPNFGVWVIVVGLAFAPAVIFAPIDMTIGVVASVITLIILVIMMITSTPTILVTRTVLQVGRARIDRTYVGTAEAFIKDEATTQRGTALHGLTYLCIRGWIDAVVKVEITDQEDPAPYWLVSSRHPDQLANLLTSRTPQK</sequence>
<keyword evidence="2" id="KW-1185">Reference proteome</keyword>
<reference evidence="1 2" key="1">
    <citation type="submission" date="2019-04" db="EMBL/GenBank/DDBJ databases">
        <authorList>
            <person name="Liu Q."/>
            <person name="Xin Y.-H."/>
        </authorList>
    </citation>
    <scope>NUCLEOTIDE SEQUENCE [LARGE SCALE GENOMIC DNA]</scope>
    <source>
        <strain evidence="1 2">AM23</strain>
    </source>
</reference>
<name>A0A4V3Z517_9MICC</name>
<dbReference type="Proteomes" id="UP000305233">
    <property type="component" value="Unassembled WGS sequence"/>
</dbReference>
<dbReference type="AlphaFoldDB" id="A0A4V3Z517"/>
<dbReference type="Pfam" id="PF11292">
    <property type="entry name" value="DUF3093"/>
    <property type="match status" value="1"/>
</dbReference>
<comment type="caution">
    <text evidence="1">The sequence shown here is derived from an EMBL/GenBank/DDBJ whole genome shotgun (WGS) entry which is preliminary data.</text>
</comment>
<dbReference type="EMBL" id="SSWH01000017">
    <property type="protein sequence ID" value="THJ64799.1"/>
    <property type="molecule type" value="Genomic_DNA"/>
</dbReference>
<evidence type="ECO:0000313" key="1">
    <source>
        <dbReference type="EMBL" id="THJ64799.1"/>
    </source>
</evidence>
<gene>
    <name evidence="1" type="ORF">E8P82_13980</name>
</gene>
<dbReference type="OrthoDB" id="3217020at2"/>
<organism evidence="1 2">
    <name type="scientific">Arthrobacter echini</name>
    <dbReference type="NCBI Taxonomy" id="1529066"/>
    <lineage>
        <taxon>Bacteria</taxon>
        <taxon>Bacillati</taxon>
        <taxon>Actinomycetota</taxon>
        <taxon>Actinomycetes</taxon>
        <taxon>Micrococcales</taxon>
        <taxon>Micrococcaceae</taxon>
        <taxon>Arthrobacter</taxon>
    </lineage>
</organism>
<dbReference type="InterPro" id="IPR021443">
    <property type="entry name" value="DUF3093"/>
</dbReference>
<protein>
    <submittedName>
        <fullName evidence="1">DUF3093 domain-containing protein</fullName>
    </submittedName>
</protein>